<keyword evidence="2" id="KW-0677">Repeat</keyword>
<feature type="compositionally biased region" description="Basic residues" evidence="9">
    <location>
        <begin position="171"/>
        <end position="180"/>
    </location>
</feature>
<keyword evidence="7" id="KW-0539">Nucleus</keyword>
<accession>A0A060TAM7</accession>
<feature type="compositionally biased region" description="Polar residues" evidence="9">
    <location>
        <begin position="571"/>
        <end position="581"/>
    </location>
</feature>
<gene>
    <name evidence="12" type="ORF">GNLVRS02_ARAD1B07876g</name>
</gene>
<evidence type="ECO:0000259" key="10">
    <source>
        <dbReference type="PROSITE" id="PS50014"/>
    </source>
</evidence>
<dbReference type="InterPro" id="IPR043151">
    <property type="entry name" value="BAH_sf"/>
</dbReference>
<dbReference type="SMART" id="SM00297">
    <property type="entry name" value="BROMO"/>
    <property type="match status" value="2"/>
</dbReference>
<evidence type="ECO:0000256" key="2">
    <source>
        <dbReference type="ARBA" id="ARBA00022737"/>
    </source>
</evidence>
<dbReference type="GO" id="GO:0006368">
    <property type="term" value="P:transcription elongation by RNA polymerase II"/>
    <property type="evidence" value="ECO:0007669"/>
    <property type="project" value="TreeGrafter"/>
</dbReference>
<name>A0A060TAM7_BLAAD</name>
<dbReference type="CDD" id="cd04717">
    <property type="entry name" value="BAH_polybromo"/>
    <property type="match status" value="1"/>
</dbReference>
<dbReference type="Gene3D" id="2.30.30.490">
    <property type="match status" value="1"/>
</dbReference>
<evidence type="ECO:0000313" key="12">
    <source>
        <dbReference type="EMBL" id="CDP36216.1"/>
    </source>
</evidence>
<reference evidence="12" key="2">
    <citation type="submission" date="2014-06" db="EMBL/GenBank/DDBJ databases">
        <title>The complete genome of Blastobotrys (Arxula) adeninivorans LS3 - a yeast of biotechnological interest.</title>
        <authorList>
            <person name="Kunze G."/>
            <person name="Gaillardin C."/>
            <person name="Czernicka M."/>
            <person name="Durrens P."/>
            <person name="Martin T."/>
            <person name="Boer E."/>
            <person name="Gabaldon T."/>
            <person name="Cruz J."/>
            <person name="Talla E."/>
            <person name="Marck C."/>
            <person name="Goffeau A."/>
            <person name="Barbe V."/>
            <person name="Baret P."/>
            <person name="Baronian K."/>
            <person name="Beier S."/>
            <person name="Bleykasten C."/>
            <person name="Bode R."/>
            <person name="Casaregola S."/>
            <person name="Despons L."/>
            <person name="Fairhead C."/>
            <person name="Giersberg M."/>
            <person name="Gierski P."/>
            <person name="Hahnel U."/>
            <person name="Hartmann A."/>
            <person name="Jankowska D."/>
            <person name="Jubin C."/>
            <person name="Jung P."/>
            <person name="Lafontaine I."/>
            <person name="Leh-Louis V."/>
            <person name="Lemaire M."/>
            <person name="Marcet-Houben M."/>
            <person name="Mascher M."/>
            <person name="Morel G."/>
            <person name="Richard G.-F."/>
            <person name="Riechen J."/>
            <person name="Sacerdot C."/>
            <person name="Sarkar A."/>
            <person name="Savel G."/>
            <person name="Schacherer J."/>
            <person name="Sherman D."/>
            <person name="Straub M.-L."/>
            <person name="Stein N."/>
            <person name="Thierry A."/>
            <person name="Trautwein-Schult A."/>
            <person name="Westhof E."/>
            <person name="Worch S."/>
            <person name="Dujon B."/>
            <person name="Souciet J.-L."/>
            <person name="Wincker P."/>
            <person name="Scholz U."/>
            <person name="Neuveglise N."/>
        </authorList>
    </citation>
    <scope>NUCLEOTIDE SEQUENCE</scope>
    <source>
        <strain evidence="12">LS3</strain>
    </source>
</reference>
<keyword evidence="3" id="KW-0156">Chromatin regulator</keyword>
<dbReference type="InterPro" id="IPR001025">
    <property type="entry name" value="BAH_dom"/>
</dbReference>
<dbReference type="Gene3D" id="1.20.920.10">
    <property type="entry name" value="Bromodomain-like"/>
    <property type="match status" value="2"/>
</dbReference>
<keyword evidence="6" id="KW-0804">Transcription</keyword>
<feature type="domain" description="Bromo" evidence="10">
    <location>
        <begin position="250"/>
        <end position="320"/>
    </location>
</feature>
<evidence type="ECO:0000256" key="5">
    <source>
        <dbReference type="ARBA" id="ARBA00023117"/>
    </source>
</evidence>
<dbReference type="InterPro" id="IPR036427">
    <property type="entry name" value="Bromodomain-like_sf"/>
</dbReference>
<evidence type="ECO:0000256" key="7">
    <source>
        <dbReference type="ARBA" id="ARBA00023242"/>
    </source>
</evidence>
<dbReference type="PhylomeDB" id="A0A060TAM7"/>
<dbReference type="PROSITE" id="PS51038">
    <property type="entry name" value="BAH"/>
    <property type="match status" value="1"/>
</dbReference>
<feature type="domain" description="BAH" evidence="11">
    <location>
        <begin position="367"/>
        <end position="485"/>
    </location>
</feature>
<evidence type="ECO:0000256" key="6">
    <source>
        <dbReference type="ARBA" id="ARBA00023163"/>
    </source>
</evidence>
<dbReference type="GO" id="GO:0003682">
    <property type="term" value="F:chromatin binding"/>
    <property type="evidence" value="ECO:0007669"/>
    <property type="project" value="InterPro"/>
</dbReference>
<keyword evidence="4" id="KW-0805">Transcription regulation</keyword>
<evidence type="ECO:0000256" key="9">
    <source>
        <dbReference type="SAM" id="MobiDB-lite"/>
    </source>
</evidence>
<feature type="domain" description="Bromo" evidence="10">
    <location>
        <begin position="38"/>
        <end position="107"/>
    </location>
</feature>
<evidence type="ECO:0000259" key="11">
    <source>
        <dbReference type="PROSITE" id="PS51038"/>
    </source>
</evidence>
<evidence type="ECO:0000256" key="4">
    <source>
        <dbReference type="ARBA" id="ARBA00023015"/>
    </source>
</evidence>
<reference evidence="12" key="1">
    <citation type="submission" date="2014-02" db="EMBL/GenBank/DDBJ databases">
        <authorList>
            <person name="Genoscope - CEA"/>
        </authorList>
    </citation>
    <scope>NUCLEOTIDE SEQUENCE</scope>
    <source>
        <strain evidence="12">LS3</strain>
    </source>
</reference>
<dbReference type="GO" id="GO:0016586">
    <property type="term" value="C:RSC-type complex"/>
    <property type="evidence" value="ECO:0007669"/>
    <property type="project" value="InterPro"/>
</dbReference>
<dbReference type="CDD" id="cd05522">
    <property type="entry name" value="Bromo_Rsc1_2_II"/>
    <property type="match status" value="1"/>
</dbReference>
<sequence>MPDKKLKDSQAERLANLPEREKEMLKVLNGIYALRDPEDRDVSYVFQTLPDRRLTAYYKIIQRPMSLYMIKQNIINQKYQSFAGFIRDVAQITHNARVFNRKDSIIYQDAVTVDNYLRQELERLRSEGNYEASDLEYPDLGPLPDNDAPLSDEEDDDDDDEEEEEEESGRRRGLRRRTRIRLVSSGAQGGSGSAGGDDDDDGQEDTHARRIANAMDDGRKKRGRPPTVDKPHEHRIKAIMRGVRKEKDNRGRLLYLAFEKLPDYKMYPDYYAQIREPIALDTIRKNIKRRKYASVDDFLVEMNLMFNNAKQYNADGSQIYNDAETLQRIMVALADEEMKKPDSVYQDPDSNSKTSRMPLDQVEHRGEIYRVGDWVHIANLNDPAKPTIGQIFRIWRAADGQKWVNACWYYRPEQTVHRYDKLFYENEVVKSGQYRDHLVDEILEKCFVMFFTKYQRGRPSGIGDRAVYCCESRYNETEKTFNKIRTWKACIPDEVRSTDYPMDYFDRPIALRRVVSPIKHLLPDNARDDDPIPEPKMGVANAPPIVGAVYKRPIDPNDPPEQPTPDDAPMQQPNLITSGTPRGQMAGVQTPVSGRGMVGNGSMGRQPLGVNSPSAYQSPGAARAAGSPYNVSRMAGASPYPVPGATGYVGPIPPSTFTLPENTQNLLPGEELGSVARATSGQMAWFTMPPLHVANRLQAAEPMRRALEFEVEGGDKKRSKHSVGHSAKYLAWKAAKAKA</sequence>
<dbReference type="InterPro" id="IPR048047">
    <property type="entry name" value="RSC1/2_bromodom"/>
</dbReference>
<dbReference type="PANTHER" id="PTHR16062">
    <property type="entry name" value="SWI/SNF-RELATED"/>
    <property type="match status" value="1"/>
</dbReference>
<dbReference type="Pfam" id="PF01426">
    <property type="entry name" value="BAH"/>
    <property type="match status" value="1"/>
</dbReference>
<evidence type="ECO:0000256" key="1">
    <source>
        <dbReference type="ARBA" id="ARBA00004123"/>
    </source>
</evidence>
<protein>
    <submittedName>
        <fullName evidence="12">ARAD1B07876p</fullName>
    </submittedName>
</protein>
<comment type="subcellular location">
    <subcellularLocation>
        <location evidence="1">Nucleus</location>
    </subcellularLocation>
</comment>
<dbReference type="InterPro" id="IPR037382">
    <property type="entry name" value="Rsc/polybromo"/>
</dbReference>
<organism evidence="12">
    <name type="scientific">Blastobotrys adeninivorans</name>
    <name type="common">Yeast</name>
    <name type="synonym">Arxula adeninivorans</name>
    <dbReference type="NCBI Taxonomy" id="409370"/>
    <lineage>
        <taxon>Eukaryota</taxon>
        <taxon>Fungi</taxon>
        <taxon>Dikarya</taxon>
        <taxon>Ascomycota</taxon>
        <taxon>Saccharomycotina</taxon>
        <taxon>Dipodascomycetes</taxon>
        <taxon>Dipodascales</taxon>
        <taxon>Trichomonascaceae</taxon>
        <taxon>Blastobotrys</taxon>
    </lineage>
</organism>
<feature type="region of interest" description="Disordered" evidence="9">
    <location>
        <begin position="550"/>
        <end position="625"/>
    </location>
</feature>
<dbReference type="SUPFAM" id="SSF47370">
    <property type="entry name" value="Bromodomain"/>
    <property type="match status" value="2"/>
</dbReference>
<dbReference type="PRINTS" id="PR00503">
    <property type="entry name" value="BROMODOMAIN"/>
</dbReference>
<proteinExistence type="predicted"/>
<dbReference type="Pfam" id="PF00439">
    <property type="entry name" value="Bromodomain"/>
    <property type="match status" value="2"/>
</dbReference>
<keyword evidence="5 8" id="KW-0103">Bromodomain</keyword>
<dbReference type="EMBL" id="HG937692">
    <property type="protein sequence ID" value="CDP36216.1"/>
    <property type="molecule type" value="Genomic_DNA"/>
</dbReference>
<dbReference type="GO" id="GO:0006338">
    <property type="term" value="P:chromatin remodeling"/>
    <property type="evidence" value="ECO:0007669"/>
    <property type="project" value="InterPro"/>
</dbReference>
<evidence type="ECO:0000256" key="8">
    <source>
        <dbReference type="PROSITE-ProRule" id="PRU00035"/>
    </source>
</evidence>
<evidence type="ECO:0000256" key="3">
    <source>
        <dbReference type="ARBA" id="ARBA00022853"/>
    </source>
</evidence>
<dbReference type="InterPro" id="IPR001487">
    <property type="entry name" value="Bromodomain"/>
</dbReference>
<dbReference type="PROSITE" id="PS50014">
    <property type="entry name" value="BROMODOMAIN_2"/>
    <property type="match status" value="2"/>
</dbReference>
<feature type="compositionally biased region" description="Acidic residues" evidence="9">
    <location>
        <begin position="150"/>
        <end position="167"/>
    </location>
</feature>
<feature type="region of interest" description="Disordered" evidence="9">
    <location>
        <begin position="128"/>
        <end position="232"/>
    </location>
</feature>
<dbReference type="PANTHER" id="PTHR16062:SF21">
    <property type="entry name" value="CHROMATIN STRUCTURE-REMODELING COMPLEX SUBUNIT RSC1-RELATED"/>
    <property type="match status" value="1"/>
</dbReference>
<dbReference type="SMART" id="SM00439">
    <property type="entry name" value="BAH"/>
    <property type="match status" value="1"/>
</dbReference>
<dbReference type="AlphaFoldDB" id="A0A060TAM7"/>